<dbReference type="Proteomes" id="UP000434172">
    <property type="component" value="Unassembled WGS sequence"/>
</dbReference>
<dbReference type="AlphaFoldDB" id="A0A8H3W970"/>
<comment type="caution">
    <text evidence="1">The sequence shown here is derived from an EMBL/GenBank/DDBJ whole genome shotgun (WGS) entry which is preliminary data.</text>
</comment>
<gene>
    <name evidence="1" type="ORF">GQ607_010598</name>
</gene>
<organism evidence="1 2">
    <name type="scientific">Colletotrichum asianum</name>
    <dbReference type="NCBI Taxonomy" id="702518"/>
    <lineage>
        <taxon>Eukaryota</taxon>
        <taxon>Fungi</taxon>
        <taxon>Dikarya</taxon>
        <taxon>Ascomycota</taxon>
        <taxon>Pezizomycotina</taxon>
        <taxon>Sordariomycetes</taxon>
        <taxon>Hypocreomycetidae</taxon>
        <taxon>Glomerellales</taxon>
        <taxon>Glomerellaceae</taxon>
        <taxon>Colletotrichum</taxon>
        <taxon>Colletotrichum gloeosporioides species complex</taxon>
    </lineage>
</organism>
<proteinExistence type="predicted"/>
<evidence type="ECO:0000313" key="2">
    <source>
        <dbReference type="Proteomes" id="UP000434172"/>
    </source>
</evidence>
<dbReference type="OrthoDB" id="3596450at2759"/>
<name>A0A8H3W970_9PEZI</name>
<keyword evidence="2" id="KW-1185">Reference proteome</keyword>
<sequence>MDNNPYPVTITGVNLSSIAGNGSEYLLDAGLWTACRDSREVMKKKWKERTKIYVHNPDPTRRDLTPQMVGVICEGDKTYGFTVNPRTDLICLQIPEDAVYNDFDSRSKLPFWNDSWYGWRGPMNVAFEYDSSWAFDPKKETIDDLRKRPGPRACFLNLMIDSIADFEGIEDGTADYPFILVDRSIRKKPGCKRRYYDDEAFHAQGRTFEGVWNERDLIQESSTSSMNAVEFLDMLEAIPGTWGFYGFDDEAGREVRKNDDLWEWIDVEIKEFVSVFVCEATEPQVQGV</sequence>
<protein>
    <submittedName>
        <fullName evidence="1">Uncharacterized protein</fullName>
    </submittedName>
</protein>
<dbReference type="EMBL" id="WOWK01000064">
    <property type="protein sequence ID" value="KAF0322095.1"/>
    <property type="molecule type" value="Genomic_DNA"/>
</dbReference>
<accession>A0A8H3W970</accession>
<reference evidence="1 2" key="1">
    <citation type="submission" date="2019-12" db="EMBL/GenBank/DDBJ databases">
        <title>A genome sequence resource for the geographically widespread anthracnose pathogen Colletotrichum asianum.</title>
        <authorList>
            <person name="Meng Y."/>
        </authorList>
    </citation>
    <scope>NUCLEOTIDE SEQUENCE [LARGE SCALE GENOMIC DNA]</scope>
    <source>
        <strain evidence="1 2">ICMP 18580</strain>
    </source>
</reference>
<evidence type="ECO:0000313" key="1">
    <source>
        <dbReference type="EMBL" id="KAF0322095.1"/>
    </source>
</evidence>